<dbReference type="InterPro" id="IPR013766">
    <property type="entry name" value="Thioredoxin_domain"/>
</dbReference>
<accession>A0A2T5FZW5</accession>
<evidence type="ECO:0000256" key="3">
    <source>
        <dbReference type="ARBA" id="ARBA00023157"/>
    </source>
</evidence>
<evidence type="ECO:0000256" key="2">
    <source>
        <dbReference type="ARBA" id="ARBA00023002"/>
    </source>
</evidence>
<keyword evidence="3" id="KW-1015">Disulfide bond</keyword>
<dbReference type="Pfam" id="PF18312">
    <property type="entry name" value="ScsC_N"/>
    <property type="match status" value="1"/>
</dbReference>
<keyword evidence="1" id="KW-0732">Signal</keyword>
<dbReference type="PANTHER" id="PTHR13887">
    <property type="entry name" value="GLUTATHIONE S-TRANSFERASE KAPPA"/>
    <property type="match status" value="1"/>
</dbReference>
<dbReference type="SUPFAM" id="SSF52833">
    <property type="entry name" value="Thioredoxin-like"/>
    <property type="match status" value="1"/>
</dbReference>
<reference evidence="6 7" key="1">
    <citation type="submission" date="2017-09" db="EMBL/GenBank/DDBJ databases">
        <title>Sphingomonas panjinensis sp.nov., isolated from oil-contaminated soil.</title>
        <authorList>
            <person name="Wang L."/>
            <person name="Chen L."/>
        </authorList>
    </citation>
    <scope>NUCLEOTIDE SEQUENCE [LARGE SCALE GENOMIC DNA]</scope>
    <source>
        <strain evidence="6 7">FW-11</strain>
    </source>
</reference>
<keyword evidence="2" id="KW-0560">Oxidoreductase</keyword>
<dbReference type="Pfam" id="PF01323">
    <property type="entry name" value="DSBA"/>
    <property type="match status" value="1"/>
</dbReference>
<feature type="domain" description="Thioredoxin" evidence="5">
    <location>
        <begin position="80"/>
        <end position="251"/>
    </location>
</feature>
<evidence type="ECO:0000313" key="6">
    <source>
        <dbReference type="EMBL" id="PTQ12253.1"/>
    </source>
</evidence>
<keyword evidence="4" id="KW-0676">Redox-active center</keyword>
<comment type="caution">
    <text evidence="6">The sequence shown here is derived from an EMBL/GenBank/DDBJ whole genome shotgun (WGS) entry which is preliminary data.</text>
</comment>
<dbReference type="EMBL" id="NWBU01000005">
    <property type="protein sequence ID" value="PTQ12253.1"/>
    <property type="molecule type" value="Genomic_DNA"/>
</dbReference>
<name>A0A2T5FZW5_9SPHN</name>
<proteinExistence type="predicted"/>
<dbReference type="OrthoDB" id="9780147at2"/>
<dbReference type="RefSeq" id="WP_107967116.1">
    <property type="nucleotide sequence ID" value="NZ_NWBU01000005.1"/>
</dbReference>
<protein>
    <submittedName>
        <fullName evidence="6">Disulfide bond formation protein DsbA</fullName>
    </submittedName>
</protein>
<gene>
    <name evidence="6" type="ORF">CLG96_06835</name>
</gene>
<evidence type="ECO:0000256" key="4">
    <source>
        <dbReference type="ARBA" id="ARBA00023284"/>
    </source>
</evidence>
<dbReference type="PANTHER" id="PTHR13887:SF14">
    <property type="entry name" value="DISULFIDE BOND FORMATION PROTEIN D"/>
    <property type="match status" value="1"/>
</dbReference>
<dbReference type="GO" id="GO:0016491">
    <property type="term" value="F:oxidoreductase activity"/>
    <property type="evidence" value="ECO:0007669"/>
    <property type="project" value="UniProtKB-KW"/>
</dbReference>
<dbReference type="InterPro" id="IPR036249">
    <property type="entry name" value="Thioredoxin-like_sf"/>
</dbReference>
<dbReference type="CDD" id="cd03023">
    <property type="entry name" value="DsbA_Com1_like"/>
    <property type="match status" value="1"/>
</dbReference>
<keyword evidence="7" id="KW-1185">Reference proteome</keyword>
<dbReference type="InterPro" id="IPR041205">
    <property type="entry name" value="ScsC_N"/>
</dbReference>
<evidence type="ECO:0000259" key="5">
    <source>
        <dbReference type="PROSITE" id="PS51352"/>
    </source>
</evidence>
<sequence>MNREKGRDGRRAPWLAGMAGLLLGGAATALAIGGDGAMAQSGQPDRAAIEAIVRDYILNHPEILPEAMERLQAREVSKRLEADRQALETPFPGAWAGAAKPDVTLVMFTDYSCGYCRASVADVDRLLAEDPRLRVVWRELPILGPQSEEAARAALAAAGQGRYLDFHRRIFAGGVPNEAKLARAGAAAGLDAAKLKAAGASPAIGREIETNIALATRLGLSGTPAFVIGNQLLTGAVGHDALKKAIAEARARS</sequence>
<dbReference type="InterPro" id="IPR001853">
    <property type="entry name" value="DSBA-like_thioredoxin_dom"/>
</dbReference>
<dbReference type="Proteomes" id="UP000244162">
    <property type="component" value="Unassembled WGS sequence"/>
</dbReference>
<evidence type="ECO:0000313" key="7">
    <source>
        <dbReference type="Proteomes" id="UP000244162"/>
    </source>
</evidence>
<evidence type="ECO:0000256" key="1">
    <source>
        <dbReference type="ARBA" id="ARBA00022729"/>
    </source>
</evidence>
<dbReference type="AlphaFoldDB" id="A0A2T5FZW5"/>
<dbReference type="Gene3D" id="3.40.30.10">
    <property type="entry name" value="Glutaredoxin"/>
    <property type="match status" value="1"/>
</dbReference>
<dbReference type="PROSITE" id="PS51352">
    <property type="entry name" value="THIOREDOXIN_2"/>
    <property type="match status" value="1"/>
</dbReference>
<organism evidence="6 7">
    <name type="scientific">Sphingomonas oleivorans</name>
    <dbReference type="NCBI Taxonomy" id="1735121"/>
    <lineage>
        <taxon>Bacteria</taxon>
        <taxon>Pseudomonadati</taxon>
        <taxon>Pseudomonadota</taxon>
        <taxon>Alphaproteobacteria</taxon>
        <taxon>Sphingomonadales</taxon>
        <taxon>Sphingomonadaceae</taxon>
        <taxon>Sphingomonas</taxon>
    </lineage>
</organism>